<evidence type="ECO:0000313" key="6">
    <source>
        <dbReference type="EMBL" id="BCT75460.1"/>
    </source>
</evidence>
<dbReference type="InterPro" id="IPR016032">
    <property type="entry name" value="Sig_transdc_resp-reg_C-effctor"/>
</dbReference>
<dbReference type="PANTHER" id="PTHR43214">
    <property type="entry name" value="TWO-COMPONENT RESPONSE REGULATOR"/>
    <property type="match status" value="1"/>
</dbReference>
<dbReference type="Proteomes" id="UP001319861">
    <property type="component" value="Chromosome"/>
</dbReference>
<dbReference type="InterPro" id="IPR000792">
    <property type="entry name" value="Tscrpt_reg_LuxR_C"/>
</dbReference>
<evidence type="ECO:0000256" key="3">
    <source>
        <dbReference type="ARBA" id="ARBA00023163"/>
    </source>
</evidence>
<dbReference type="PANTHER" id="PTHR43214:SF41">
    <property type="entry name" value="NITRATE_NITRITE RESPONSE REGULATOR PROTEIN NARP"/>
    <property type="match status" value="1"/>
</dbReference>
<evidence type="ECO:0000259" key="5">
    <source>
        <dbReference type="PROSITE" id="PS50043"/>
    </source>
</evidence>
<evidence type="ECO:0000256" key="2">
    <source>
        <dbReference type="ARBA" id="ARBA00023125"/>
    </source>
</evidence>
<keyword evidence="2" id="KW-0238">DNA-binding</keyword>
<keyword evidence="7" id="KW-1185">Reference proteome</keyword>
<dbReference type="InterPro" id="IPR027417">
    <property type="entry name" value="P-loop_NTPase"/>
</dbReference>
<name>A0ABM7PTL5_SINCY</name>
<gene>
    <name evidence="6" type="ORF">SCMU_13020</name>
</gene>
<reference evidence="6 7" key="1">
    <citation type="journal article" date="2021" name="J. Biosci. Bioeng.">
        <title>Identification and characterization of a chc gene cluster responsible for the aromatization pathway of cyclohexanecarboxylate degradation in Sinomonas cyclohexanicum ATCC 51369.</title>
        <authorList>
            <person name="Yamamoto T."/>
            <person name="Hasegawa Y."/>
            <person name="Lau P.C.K."/>
            <person name="Iwaki H."/>
        </authorList>
    </citation>
    <scope>NUCLEOTIDE SEQUENCE [LARGE SCALE GENOMIC DNA]</scope>
    <source>
        <strain evidence="6 7">ATCC 51369</strain>
    </source>
</reference>
<dbReference type="InterPro" id="IPR039420">
    <property type="entry name" value="WalR-like"/>
</dbReference>
<dbReference type="SUPFAM" id="SSF46894">
    <property type="entry name" value="C-terminal effector domain of the bipartite response regulators"/>
    <property type="match status" value="1"/>
</dbReference>
<evidence type="ECO:0000256" key="1">
    <source>
        <dbReference type="ARBA" id="ARBA00023015"/>
    </source>
</evidence>
<feature type="compositionally biased region" description="Low complexity" evidence="4">
    <location>
        <begin position="25"/>
        <end position="40"/>
    </location>
</feature>
<dbReference type="InterPro" id="IPR036388">
    <property type="entry name" value="WH-like_DNA-bd_sf"/>
</dbReference>
<dbReference type="Gene3D" id="1.10.10.10">
    <property type="entry name" value="Winged helix-like DNA-binding domain superfamily/Winged helix DNA-binding domain"/>
    <property type="match status" value="1"/>
</dbReference>
<dbReference type="EMBL" id="AP024525">
    <property type="protein sequence ID" value="BCT75460.1"/>
    <property type="molecule type" value="Genomic_DNA"/>
</dbReference>
<evidence type="ECO:0000256" key="4">
    <source>
        <dbReference type="SAM" id="MobiDB-lite"/>
    </source>
</evidence>
<organism evidence="6 7">
    <name type="scientific">Sinomonas cyclohexanicum</name>
    <name type="common">Corynebacterium cyclohexanicum</name>
    <dbReference type="NCBI Taxonomy" id="322009"/>
    <lineage>
        <taxon>Bacteria</taxon>
        <taxon>Bacillati</taxon>
        <taxon>Actinomycetota</taxon>
        <taxon>Actinomycetes</taxon>
        <taxon>Micrococcales</taxon>
        <taxon>Micrococcaceae</taxon>
        <taxon>Sinomonas</taxon>
    </lineage>
</organism>
<dbReference type="PROSITE" id="PS50043">
    <property type="entry name" value="HTH_LUXR_2"/>
    <property type="match status" value="1"/>
</dbReference>
<dbReference type="CDD" id="cd06170">
    <property type="entry name" value="LuxR_C_like"/>
    <property type="match status" value="1"/>
</dbReference>
<feature type="region of interest" description="Disordered" evidence="4">
    <location>
        <begin position="18"/>
        <end position="41"/>
    </location>
</feature>
<dbReference type="SUPFAM" id="SSF52540">
    <property type="entry name" value="P-loop containing nucleoside triphosphate hydrolases"/>
    <property type="match status" value="1"/>
</dbReference>
<dbReference type="Pfam" id="PF00196">
    <property type="entry name" value="GerE"/>
    <property type="match status" value="1"/>
</dbReference>
<dbReference type="PRINTS" id="PR00038">
    <property type="entry name" value="HTHLUXR"/>
</dbReference>
<proteinExistence type="predicted"/>
<keyword evidence="3" id="KW-0804">Transcription</keyword>
<evidence type="ECO:0000313" key="7">
    <source>
        <dbReference type="Proteomes" id="UP001319861"/>
    </source>
</evidence>
<protein>
    <recommendedName>
        <fullName evidence="5">HTH luxR-type domain-containing protein</fullName>
    </recommendedName>
</protein>
<dbReference type="SMART" id="SM00421">
    <property type="entry name" value="HTH_LUXR"/>
    <property type="match status" value="1"/>
</dbReference>
<accession>A0ABM7PTL5</accession>
<sequence>MLNNPVAPAAPVEATTLRTGSAVSTPGPHAGHAHAGATAGSVHRQAERLKWAMLVRQTEVSRAAAALKAPASLGAVVTGPPGVGKSFLASAVLSELGPAVFPLRIRTASSAATPYASLGPLIARVPQDVSSSPTKLLVAVERMLSTDARGLPAVLVVEFGGPMDEASAGVILHLLLGGTARLLAVAQHAADLPADLLRLTRAGRLDEIPLTAIGIRETRRLVSALVDGHVAASAVAEFHFACHGNPAMVHGMVRREHASGNLHRRGTVWTLDGSVEHESSAGTDEIIRARWAREPQDVREVIEHLAVARRIPISGLAGLFGSEVLVDMEDRHLVAVDSSPRRCAYLREPRMAELVRGRLGPDRHRELALLAQLDGTAEGAGLDAEDLVSYAEWTLAGGGAVAPALVVKAARTATELFEPRRALGLLDAAGAFEGAAEVDAAIQRAAALSLLERREEACTVLADLPGEAVRHLGPVDRARLAAARSELLTWMPARGDAIAPLHEARDALALGDVLPGDSRGSRTAEQREAAELLDLAGFRIRAFRGEYREIADDLEEAVRRADAGDSFRGECTLILALAWAALGREADAVALLDALRASAPRGLREDSALAIGFLVWIVNGDWRRCVDRFEAYIDRGGRRLSMRGGLVELFLALALVMAGKGDEALVPLLNATAQLEEFPAQNALRAAYAATAFAYAQVGDAAEAERFLDRAATVPGTAPWHLEFMADYCELMARRWLGVPGAHEALLAHAELEEAAGRITTAGLAVFGASVAGSERELLWIERLGHHRQGPLAQLMTAVAVATRRADPRELLAAAESAHAMRLDAVEARCAALALDSARDRGEAATAGQAQTRLDRLARSLPVLPIVPRVPAPVLTGRERQIAVMAANGASNRDIADEIGVSVRTVEGHLYQVFMKLGVSSRSGLDGLV</sequence>
<keyword evidence="1" id="KW-0805">Transcription regulation</keyword>
<feature type="domain" description="HTH luxR-type" evidence="5">
    <location>
        <begin position="868"/>
        <end position="929"/>
    </location>
</feature>